<organism evidence="1">
    <name type="scientific">marine sediment metagenome</name>
    <dbReference type="NCBI Taxonomy" id="412755"/>
    <lineage>
        <taxon>unclassified sequences</taxon>
        <taxon>metagenomes</taxon>
        <taxon>ecological metagenomes</taxon>
    </lineage>
</organism>
<accession>X0YCV5</accession>
<reference evidence="1" key="1">
    <citation type="journal article" date="2014" name="Front. Microbiol.">
        <title>High frequency of phylogenetically diverse reductive dehalogenase-homologous genes in deep subseafloor sedimentary metagenomes.</title>
        <authorList>
            <person name="Kawai M."/>
            <person name="Futagami T."/>
            <person name="Toyoda A."/>
            <person name="Takaki Y."/>
            <person name="Nishi S."/>
            <person name="Hori S."/>
            <person name="Arai W."/>
            <person name="Tsubouchi T."/>
            <person name="Morono Y."/>
            <person name="Uchiyama I."/>
            <person name="Ito T."/>
            <person name="Fujiyama A."/>
            <person name="Inagaki F."/>
            <person name="Takami H."/>
        </authorList>
    </citation>
    <scope>NUCLEOTIDE SEQUENCE</scope>
    <source>
        <strain evidence="1">Expedition CK06-06</strain>
    </source>
</reference>
<gene>
    <name evidence="1" type="ORF">S01H1_83598</name>
</gene>
<dbReference type="EMBL" id="BARS01056867">
    <property type="protein sequence ID" value="GAG46518.1"/>
    <property type="molecule type" value="Genomic_DNA"/>
</dbReference>
<proteinExistence type="predicted"/>
<evidence type="ECO:0000313" key="1">
    <source>
        <dbReference type="EMBL" id="GAG46518.1"/>
    </source>
</evidence>
<dbReference type="AlphaFoldDB" id="X0YCV5"/>
<comment type="caution">
    <text evidence="1">The sequence shown here is derived from an EMBL/GenBank/DDBJ whole genome shotgun (WGS) entry which is preliminary data.</text>
</comment>
<protein>
    <submittedName>
        <fullName evidence="1">Uncharacterized protein</fullName>
    </submittedName>
</protein>
<feature type="non-terminal residue" evidence="1">
    <location>
        <position position="1"/>
    </location>
</feature>
<name>X0YCV5_9ZZZZ</name>
<sequence length="110" mass="11758">CLVLAACGGEQGQEEEAFPAEATIIDVLPDCELDVPTITAPAWLGFRNLTEDTVSLTMTYESQGRRYSGDIGELAAGQRSESNFVVPFAGSFQLQCSVGGVTRETPITVR</sequence>